<dbReference type="InterPro" id="IPR057252">
    <property type="entry name" value="CoiA_C"/>
</dbReference>
<dbReference type="InterPro" id="IPR010330">
    <property type="entry name" value="CoiA_nuc"/>
</dbReference>
<dbReference type="Pfam" id="PF25164">
    <property type="entry name" value="CoiA_N"/>
    <property type="match status" value="1"/>
</dbReference>
<reference evidence="4 5" key="1">
    <citation type="submission" date="2019-03" db="EMBL/GenBank/DDBJ databases">
        <title>Genomic Encyclopedia of Type Strains, Phase IV (KMG-IV): sequencing the most valuable type-strain genomes for metagenomic binning, comparative biology and taxonomic classification.</title>
        <authorList>
            <person name="Goeker M."/>
        </authorList>
    </citation>
    <scope>NUCLEOTIDE SEQUENCE [LARGE SCALE GENOMIC DNA]</scope>
    <source>
        <strain evidence="4 5">DSM 25894</strain>
    </source>
</reference>
<feature type="domain" description="Competence protein CoiA C-terminal" evidence="3">
    <location>
        <begin position="229"/>
        <end position="372"/>
    </location>
</feature>
<evidence type="ECO:0000259" key="3">
    <source>
        <dbReference type="Pfam" id="PF25166"/>
    </source>
</evidence>
<dbReference type="InterPro" id="IPR057253">
    <property type="entry name" value="CoiA-like_N"/>
</dbReference>
<keyword evidence="5" id="KW-1185">Reference proteome</keyword>
<name>A0A4R3N085_9BACI</name>
<dbReference type="RefSeq" id="WP_132371724.1">
    <property type="nucleotide sequence ID" value="NZ_SMAN01000009.1"/>
</dbReference>
<dbReference type="PIRSF" id="PIRSF007487">
    <property type="entry name" value="Competence-induced_CoiA_bac"/>
    <property type="match status" value="1"/>
</dbReference>
<gene>
    <name evidence="4" type="ORF">EDD68_10954</name>
</gene>
<evidence type="ECO:0000259" key="2">
    <source>
        <dbReference type="Pfam" id="PF25164"/>
    </source>
</evidence>
<dbReference type="AlphaFoldDB" id="A0A4R3N085"/>
<dbReference type="Pfam" id="PF06054">
    <property type="entry name" value="CoiA_nuc"/>
    <property type="match status" value="1"/>
</dbReference>
<protein>
    <submittedName>
        <fullName evidence="4">Competence CoiA-like predicted nuclease</fullName>
    </submittedName>
</protein>
<dbReference type="Proteomes" id="UP000294650">
    <property type="component" value="Unassembled WGS sequence"/>
</dbReference>
<comment type="caution">
    <text evidence="4">The sequence shown here is derived from an EMBL/GenBank/DDBJ whole genome shotgun (WGS) entry which is preliminary data.</text>
</comment>
<feature type="domain" description="Competence protein CoiA-like N-terminal" evidence="2">
    <location>
        <begin position="15"/>
        <end position="60"/>
    </location>
</feature>
<organism evidence="4 5">
    <name type="scientific">Melghiribacillus thermohalophilus</name>
    <dbReference type="NCBI Taxonomy" id="1324956"/>
    <lineage>
        <taxon>Bacteria</taxon>
        <taxon>Bacillati</taxon>
        <taxon>Bacillota</taxon>
        <taxon>Bacilli</taxon>
        <taxon>Bacillales</taxon>
        <taxon>Bacillaceae</taxon>
        <taxon>Melghiribacillus</taxon>
    </lineage>
</organism>
<dbReference type="OrthoDB" id="3784230at2"/>
<dbReference type="EMBL" id="SMAN01000009">
    <property type="protein sequence ID" value="TCT22408.1"/>
    <property type="molecule type" value="Genomic_DNA"/>
</dbReference>
<sequence length="397" mass="47744">MLTAYDDQGKPVVLYRYSREEIKRLKSRSFFCPVCQENVYIRAGDQVIPHFAHFQNSACTERKGEGEKHRQGKIDLMNWLMEQDIPAVLEYYLPRIQQRADILVKWRNRWFALEYQCSSISREMLIKRTRSYQRMGITPIWISGKKRRATSKASKINLTHYERFFFYEWDARFPPVLYFYNPEDKAILMLQQPYPVKSSFYGTLRRYPLSRISFSHLFQVERQPDSWIYSSWLNEKIKFRTYRSRFFSHDDHEFRQWLYQLGYHPQHLPSAIHLPTPHHFYIKPPPYIWQSKIVLLFLHPMPVGSVFSIKQLSHVMNRHNSFSTDLPFVLRSPTPVEEYLHLLCKCGYFDQIGPDRFRKVRNFTFFKTLEQAFDGDKTLIKFLLSCSSNTSPHCRRR</sequence>
<feature type="domain" description="Competence protein CoiA nuclease-like" evidence="1">
    <location>
        <begin position="65"/>
        <end position="220"/>
    </location>
</feature>
<evidence type="ECO:0000313" key="5">
    <source>
        <dbReference type="Proteomes" id="UP000294650"/>
    </source>
</evidence>
<proteinExistence type="predicted"/>
<dbReference type="Pfam" id="PF25166">
    <property type="entry name" value="CoiA_C"/>
    <property type="match status" value="1"/>
</dbReference>
<evidence type="ECO:0000259" key="1">
    <source>
        <dbReference type="Pfam" id="PF06054"/>
    </source>
</evidence>
<evidence type="ECO:0000313" key="4">
    <source>
        <dbReference type="EMBL" id="TCT22408.1"/>
    </source>
</evidence>
<dbReference type="InterPro" id="IPR021176">
    <property type="entry name" value="Competence-induced_CoiA"/>
</dbReference>
<accession>A0A4R3N085</accession>